<feature type="compositionally biased region" description="Polar residues" evidence="1">
    <location>
        <begin position="165"/>
        <end position="174"/>
    </location>
</feature>
<feature type="region of interest" description="Disordered" evidence="1">
    <location>
        <begin position="118"/>
        <end position="140"/>
    </location>
</feature>
<feature type="compositionally biased region" description="Basic and acidic residues" evidence="1">
    <location>
        <begin position="120"/>
        <end position="134"/>
    </location>
</feature>
<feature type="compositionally biased region" description="Polar residues" evidence="1">
    <location>
        <begin position="226"/>
        <end position="237"/>
    </location>
</feature>
<reference evidence="2" key="1">
    <citation type="submission" date="2023-03" db="EMBL/GenBank/DDBJ databases">
        <title>Massive genome expansion in bonnet fungi (Mycena s.s.) driven by repeated elements and novel gene families across ecological guilds.</title>
        <authorList>
            <consortium name="Lawrence Berkeley National Laboratory"/>
            <person name="Harder C.B."/>
            <person name="Miyauchi S."/>
            <person name="Viragh M."/>
            <person name="Kuo A."/>
            <person name="Thoen E."/>
            <person name="Andreopoulos B."/>
            <person name="Lu D."/>
            <person name="Skrede I."/>
            <person name="Drula E."/>
            <person name="Henrissat B."/>
            <person name="Morin E."/>
            <person name="Kohler A."/>
            <person name="Barry K."/>
            <person name="LaButti K."/>
            <person name="Morin E."/>
            <person name="Salamov A."/>
            <person name="Lipzen A."/>
            <person name="Mereny Z."/>
            <person name="Hegedus B."/>
            <person name="Baldrian P."/>
            <person name="Stursova M."/>
            <person name="Weitz H."/>
            <person name="Taylor A."/>
            <person name="Grigoriev I.V."/>
            <person name="Nagy L.G."/>
            <person name="Martin F."/>
            <person name="Kauserud H."/>
        </authorList>
    </citation>
    <scope>NUCLEOTIDE SEQUENCE</scope>
    <source>
        <strain evidence="2">CBHHK002</strain>
    </source>
</reference>
<name>A0AAD7A7W4_9AGAR</name>
<protein>
    <submittedName>
        <fullName evidence="2">Uncharacterized protein</fullName>
    </submittedName>
</protein>
<evidence type="ECO:0000313" key="3">
    <source>
        <dbReference type="Proteomes" id="UP001218218"/>
    </source>
</evidence>
<feature type="compositionally biased region" description="Gly residues" evidence="1">
    <location>
        <begin position="184"/>
        <end position="202"/>
    </location>
</feature>
<evidence type="ECO:0000256" key="1">
    <source>
        <dbReference type="SAM" id="MobiDB-lite"/>
    </source>
</evidence>
<feature type="region of interest" description="Disordered" evidence="1">
    <location>
        <begin position="154"/>
        <end position="237"/>
    </location>
</feature>
<accession>A0AAD7A7W4</accession>
<gene>
    <name evidence="2" type="ORF">DFH08DRAFT_806255</name>
</gene>
<comment type="caution">
    <text evidence="2">The sequence shown here is derived from an EMBL/GenBank/DDBJ whole genome shotgun (WGS) entry which is preliminary data.</text>
</comment>
<evidence type="ECO:0000313" key="2">
    <source>
        <dbReference type="EMBL" id="KAJ7351537.1"/>
    </source>
</evidence>
<dbReference type="EMBL" id="JARIHO010000013">
    <property type="protein sequence ID" value="KAJ7351537.1"/>
    <property type="molecule type" value="Genomic_DNA"/>
</dbReference>
<sequence>MTAEDFIKAIRRVYRGGPNGTEPEMLAAIPDHFLGKSPTEQWWDALDATHKATWTVRFKTIPSIAKPRAQLLAELSGMQIAIDELAKDHVMVQGEKVTLLMDFAARMRDAVLTVNAGTSDEGRGRVEEHKRQRAIESTMDQLTRRVKNVCIAPASSPEPIDNVTAPATAQNVPQNAARPRPPANGGGEGGGASGRGGNGGDGGARERSRTIPPGNDDQTRGRDSVVSWTRTPCNPSP</sequence>
<keyword evidence="3" id="KW-1185">Reference proteome</keyword>
<dbReference type="AlphaFoldDB" id="A0AAD7A7W4"/>
<dbReference type="Proteomes" id="UP001218218">
    <property type="component" value="Unassembled WGS sequence"/>
</dbReference>
<organism evidence="2 3">
    <name type="scientific">Mycena albidolilacea</name>
    <dbReference type="NCBI Taxonomy" id="1033008"/>
    <lineage>
        <taxon>Eukaryota</taxon>
        <taxon>Fungi</taxon>
        <taxon>Dikarya</taxon>
        <taxon>Basidiomycota</taxon>
        <taxon>Agaricomycotina</taxon>
        <taxon>Agaricomycetes</taxon>
        <taxon>Agaricomycetidae</taxon>
        <taxon>Agaricales</taxon>
        <taxon>Marasmiineae</taxon>
        <taxon>Mycenaceae</taxon>
        <taxon>Mycena</taxon>
    </lineage>
</organism>
<proteinExistence type="predicted"/>